<accession>A0A6A5QZT0</accession>
<feature type="signal peptide" evidence="1">
    <location>
        <begin position="1"/>
        <end position="15"/>
    </location>
</feature>
<gene>
    <name evidence="2" type="ORF">BDU57DRAFT_11135</name>
</gene>
<dbReference type="Proteomes" id="UP000800096">
    <property type="component" value="Unassembled WGS sequence"/>
</dbReference>
<name>A0A6A5QZT0_AMPQU</name>
<evidence type="ECO:0000313" key="2">
    <source>
        <dbReference type="EMBL" id="KAF1920328.1"/>
    </source>
</evidence>
<dbReference type="EMBL" id="ML979132">
    <property type="protein sequence ID" value="KAF1920328.1"/>
    <property type="molecule type" value="Genomic_DNA"/>
</dbReference>
<sequence>MLCTATVLIIWGARGCPSCLFSDISPAREEGLGSSRSCVDRVSVMCGKEGFVDRRAVLRFCLGHTVHWVQERWSGQLFMCSDLDGSTYAIVCW</sequence>
<keyword evidence="1" id="KW-0732">Signal</keyword>
<proteinExistence type="predicted"/>
<feature type="chain" id="PRO_5025674859" description="Secreted protein" evidence="1">
    <location>
        <begin position="16"/>
        <end position="93"/>
    </location>
</feature>
<keyword evidence="3" id="KW-1185">Reference proteome</keyword>
<evidence type="ECO:0000313" key="3">
    <source>
        <dbReference type="Proteomes" id="UP000800096"/>
    </source>
</evidence>
<evidence type="ECO:0000256" key="1">
    <source>
        <dbReference type="SAM" id="SignalP"/>
    </source>
</evidence>
<protein>
    <recommendedName>
        <fullName evidence="4">Secreted protein</fullName>
    </recommendedName>
</protein>
<organism evidence="2 3">
    <name type="scientific">Ampelomyces quisqualis</name>
    <name type="common">Powdery mildew agent</name>
    <dbReference type="NCBI Taxonomy" id="50730"/>
    <lineage>
        <taxon>Eukaryota</taxon>
        <taxon>Fungi</taxon>
        <taxon>Dikarya</taxon>
        <taxon>Ascomycota</taxon>
        <taxon>Pezizomycotina</taxon>
        <taxon>Dothideomycetes</taxon>
        <taxon>Pleosporomycetidae</taxon>
        <taxon>Pleosporales</taxon>
        <taxon>Pleosporineae</taxon>
        <taxon>Phaeosphaeriaceae</taxon>
        <taxon>Ampelomyces</taxon>
    </lineage>
</organism>
<reference evidence="2" key="1">
    <citation type="journal article" date="2020" name="Stud. Mycol.">
        <title>101 Dothideomycetes genomes: a test case for predicting lifestyles and emergence of pathogens.</title>
        <authorList>
            <person name="Haridas S."/>
            <person name="Albert R."/>
            <person name="Binder M."/>
            <person name="Bloem J."/>
            <person name="Labutti K."/>
            <person name="Salamov A."/>
            <person name="Andreopoulos B."/>
            <person name="Baker S."/>
            <person name="Barry K."/>
            <person name="Bills G."/>
            <person name="Bluhm B."/>
            <person name="Cannon C."/>
            <person name="Castanera R."/>
            <person name="Culley D."/>
            <person name="Daum C."/>
            <person name="Ezra D."/>
            <person name="Gonzalez J."/>
            <person name="Henrissat B."/>
            <person name="Kuo A."/>
            <person name="Liang C."/>
            <person name="Lipzen A."/>
            <person name="Lutzoni F."/>
            <person name="Magnuson J."/>
            <person name="Mondo S."/>
            <person name="Nolan M."/>
            <person name="Ohm R."/>
            <person name="Pangilinan J."/>
            <person name="Park H.-J."/>
            <person name="Ramirez L."/>
            <person name="Alfaro M."/>
            <person name="Sun H."/>
            <person name="Tritt A."/>
            <person name="Yoshinaga Y."/>
            <person name="Zwiers L.-H."/>
            <person name="Turgeon B."/>
            <person name="Goodwin S."/>
            <person name="Spatafora J."/>
            <person name="Crous P."/>
            <person name="Grigoriev I."/>
        </authorList>
    </citation>
    <scope>NUCLEOTIDE SEQUENCE</scope>
    <source>
        <strain evidence="2">HMLAC05119</strain>
    </source>
</reference>
<dbReference type="AlphaFoldDB" id="A0A6A5QZT0"/>
<evidence type="ECO:0008006" key="4">
    <source>
        <dbReference type="Google" id="ProtNLM"/>
    </source>
</evidence>